<keyword evidence="3" id="KW-1185">Reference proteome</keyword>
<dbReference type="InterPro" id="IPR031941">
    <property type="entry name" value="DUF4773"/>
</dbReference>
<accession>A0ABN8PHQ8</accession>
<organism evidence="2 3">
    <name type="scientific">Porites lobata</name>
    <dbReference type="NCBI Taxonomy" id="104759"/>
    <lineage>
        <taxon>Eukaryota</taxon>
        <taxon>Metazoa</taxon>
        <taxon>Cnidaria</taxon>
        <taxon>Anthozoa</taxon>
        <taxon>Hexacorallia</taxon>
        <taxon>Scleractinia</taxon>
        <taxon>Fungiina</taxon>
        <taxon>Poritidae</taxon>
        <taxon>Porites</taxon>
    </lineage>
</organism>
<dbReference type="Pfam" id="PF15998">
    <property type="entry name" value="DUF4773"/>
    <property type="match status" value="1"/>
</dbReference>
<name>A0ABN8PHQ8_9CNID</name>
<evidence type="ECO:0000259" key="1">
    <source>
        <dbReference type="Pfam" id="PF15998"/>
    </source>
</evidence>
<gene>
    <name evidence="2" type="ORF">PLOB_00043780</name>
</gene>
<dbReference type="Proteomes" id="UP001159405">
    <property type="component" value="Unassembled WGS sequence"/>
</dbReference>
<evidence type="ECO:0000313" key="2">
    <source>
        <dbReference type="EMBL" id="CAH3144103.1"/>
    </source>
</evidence>
<sequence>MDAIPAIPAVRAMPLRPAQQEDYKSYVDRIPAMPLEPTVQKDPKYVMDAMPGVPAMSLKAVREEDYESIVDRVQAMPLEPTLQKDPKYVMDAIPAVPAMQMKSSRKDDYDSTVDIAMPLHPSHEKDPEYVMDAIPEVPAMLLKPSQQDDHESVVKLVPHVPFEKENPKLVLKKETLEVDMLQTITVHYLNDIVTGPETLYEDGCQCPQKPFRFCYCCSKTEAFKISIKACVVGDLSEADTGFNVTVIANHSLFKEQISVTDPSPICKVVQMLDRKVKMCLKLKKVSLALSNTGTCMDVSIGKLERPLGCFYILK</sequence>
<evidence type="ECO:0000313" key="3">
    <source>
        <dbReference type="Proteomes" id="UP001159405"/>
    </source>
</evidence>
<dbReference type="EMBL" id="CALNXK010000072">
    <property type="protein sequence ID" value="CAH3144103.1"/>
    <property type="molecule type" value="Genomic_DNA"/>
</dbReference>
<proteinExistence type="predicted"/>
<protein>
    <recommendedName>
        <fullName evidence="1">DUF4773 domain-containing protein</fullName>
    </recommendedName>
</protein>
<reference evidence="2 3" key="1">
    <citation type="submission" date="2022-05" db="EMBL/GenBank/DDBJ databases">
        <authorList>
            <consortium name="Genoscope - CEA"/>
            <person name="William W."/>
        </authorList>
    </citation>
    <scope>NUCLEOTIDE SEQUENCE [LARGE SCALE GENOMIC DNA]</scope>
</reference>
<comment type="caution">
    <text evidence="2">The sequence shown here is derived from an EMBL/GenBank/DDBJ whole genome shotgun (WGS) entry which is preliminary data.</text>
</comment>
<feature type="domain" description="DUF4773" evidence="1">
    <location>
        <begin position="204"/>
        <end position="302"/>
    </location>
</feature>